<dbReference type="PANTHER" id="PTHR10000">
    <property type="entry name" value="PHOSPHOSERINE PHOSPHATASE"/>
    <property type="match status" value="1"/>
</dbReference>
<organism evidence="1 2">
    <name type="scientific">Eubacterium segne</name>
    <dbReference type="NCBI Taxonomy" id="2763045"/>
    <lineage>
        <taxon>Bacteria</taxon>
        <taxon>Bacillati</taxon>
        <taxon>Bacillota</taxon>
        <taxon>Clostridia</taxon>
        <taxon>Eubacteriales</taxon>
        <taxon>Eubacteriaceae</taxon>
        <taxon>Eubacterium</taxon>
    </lineage>
</organism>
<dbReference type="InterPro" id="IPR006379">
    <property type="entry name" value="HAD-SF_hydro_IIB"/>
</dbReference>
<gene>
    <name evidence="1" type="ORF">H8S00_09295</name>
</gene>
<proteinExistence type="predicted"/>
<dbReference type="PANTHER" id="PTHR10000:SF8">
    <property type="entry name" value="HAD SUPERFAMILY HYDROLASE-LIKE, TYPE 3"/>
    <property type="match status" value="1"/>
</dbReference>
<dbReference type="Gene3D" id="3.40.50.1000">
    <property type="entry name" value="HAD superfamily/HAD-like"/>
    <property type="match status" value="1"/>
</dbReference>
<dbReference type="GO" id="GO:0016787">
    <property type="term" value="F:hydrolase activity"/>
    <property type="evidence" value="ECO:0007669"/>
    <property type="project" value="UniProtKB-KW"/>
</dbReference>
<dbReference type="SUPFAM" id="SSF56784">
    <property type="entry name" value="HAD-like"/>
    <property type="match status" value="1"/>
</dbReference>
<dbReference type="InterPro" id="IPR036412">
    <property type="entry name" value="HAD-like_sf"/>
</dbReference>
<dbReference type="EMBL" id="JACOOZ010000006">
    <property type="protein sequence ID" value="MBC5668176.1"/>
    <property type="molecule type" value="Genomic_DNA"/>
</dbReference>
<dbReference type="RefSeq" id="WP_186840452.1">
    <property type="nucleotide sequence ID" value="NZ_JACOOZ010000006.1"/>
</dbReference>
<dbReference type="NCBIfam" id="TIGR01484">
    <property type="entry name" value="HAD-SF-IIB"/>
    <property type="match status" value="1"/>
</dbReference>
<dbReference type="Proteomes" id="UP000597877">
    <property type="component" value="Unassembled WGS sequence"/>
</dbReference>
<dbReference type="Gene3D" id="3.30.1240.10">
    <property type="match status" value="1"/>
</dbReference>
<sequence length="262" mass="29999">MINFIVCGLENTLLYENKNKIDDRTIELISELNANGVKFAVATGRNYDAVKPLFGNVKNDIVYICNDGGVVIYQDKVISKTPIDRLVCMEVVSEIEKNDKFIRRFKLLFSDERGAMTNTHDIDFINYLKNMGVEPEYIRDTKELNGDVNKITICARDGFDGETYEYFYNKWAGKAHVSISSPEQMYITGEYVTKGMAIALLQHVFNISQEDTVIFGGGYSDIDMFEHCFYSYAMQWSDAEVKRAAKHITENVNTILEDVMRM</sequence>
<accession>A0ABR7F3H3</accession>
<dbReference type="InterPro" id="IPR023214">
    <property type="entry name" value="HAD_sf"/>
</dbReference>
<dbReference type="NCBIfam" id="TIGR00099">
    <property type="entry name" value="Cof-subfamily"/>
    <property type="match status" value="1"/>
</dbReference>
<name>A0ABR7F3H3_9FIRM</name>
<evidence type="ECO:0000313" key="1">
    <source>
        <dbReference type="EMBL" id="MBC5668176.1"/>
    </source>
</evidence>
<keyword evidence="2" id="KW-1185">Reference proteome</keyword>
<dbReference type="Pfam" id="PF08282">
    <property type="entry name" value="Hydrolase_3"/>
    <property type="match status" value="1"/>
</dbReference>
<protein>
    <submittedName>
        <fullName evidence="1">Cof-type HAD-IIB family hydrolase</fullName>
    </submittedName>
</protein>
<comment type="caution">
    <text evidence="1">The sequence shown here is derived from an EMBL/GenBank/DDBJ whole genome shotgun (WGS) entry which is preliminary data.</text>
</comment>
<keyword evidence="1" id="KW-0378">Hydrolase</keyword>
<reference evidence="1 2" key="1">
    <citation type="submission" date="2020-08" db="EMBL/GenBank/DDBJ databases">
        <title>Genome public.</title>
        <authorList>
            <person name="Liu C."/>
            <person name="Sun Q."/>
        </authorList>
    </citation>
    <scope>NUCLEOTIDE SEQUENCE [LARGE SCALE GENOMIC DNA]</scope>
    <source>
        <strain evidence="1 2">BX4</strain>
    </source>
</reference>
<evidence type="ECO:0000313" key="2">
    <source>
        <dbReference type="Proteomes" id="UP000597877"/>
    </source>
</evidence>
<dbReference type="InterPro" id="IPR000150">
    <property type="entry name" value="Cof"/>
</dbReference>